<evidence type="ECO:0000313" key="2">
    <source>
        <dbReference type="EMBL" id="AUT83209.1"/>
    </source>
</evidence>
<dbReference type="EMBL" id="KY562610">
    <property type="protein sequence ID" value="AUT83209.1"/>
    <property type="molecule type" value="Genomic_DNA"/>
</dbReference>
<dbReference type="AlphaFoldDB" id="A0A2K9RM96"/>
<geneLocation type="plastid" evidence="2"/>
<gene>
    <name evidence="2" type="primary">psbJ</name>
</gene>
<keyword evidence="1" id="KW-1133">Transmembrane helix</keyword>
<keyword evidence="1" id="KW-0472">Membrane</keyword>
<reference evidence="2" key="1">
    <citation type="journal article" date="2018" name="J. ISSAAS">
        <title>Mutation rates in seeds and seed-banking influence substitution rates across the angiosperm phylogeny.</title>
        <authorList>
            <person name="Dann M."/>
            <person name="Bellot S."/>
            <person name="Schepella S."/>
            <person name="Schaefer H."/>
            <person name="Tellier A."/>
        </authorList>
    </citation>
    <scope>NUCLEOTIDE SEQUENCE</scope>
</reference>
<organism evidence="2">
    <name type="scientific">Campanula rapunculoides</name>
    <name type="common">creeping bellflower</name>
    <dbReference type="NCBI Taxonomy" id="209536"/>
    <lineage>
        <taxon>Eukaryota</taxon>
        <taxon>Viridiplantae</taxon>
        <taxon>Streptophyta</taxon>
        <taxon>Embryophyta</taxon>
        <taxon>Tracheophyta</taxon>
        <taxon>Spermatophyta</taxon>
        <taxon>Magnoliopsida</taxon>
        <taxon>eudicotyledons</taxon>
        <taxon>Gunneridae</taxon>
        <taxon>Pentapetalae</taxon>
        <taxon>asterids</taxon>
        <taxon>campanulids</taxon>
        <taxon>Asterales</taxon>
        <taxon>Campanulaceae</taxon>
        <taxon>Campanula</taxon>
    </lineage>
</organism>
<keyword evidence="1" id="KW-0812">Transmembrane</keyword>
<protein>
    <submittedName>
        <fullName evidence="2">PsbJ</fullName>
    </submittedName>
</protein>
<evidence type="ECO:0000256" key="1">
    <source>
        <dbReference type="SAM" id="Phobius"/>
    </source>
</evidence>
<keyword evidence="2" id="KW-0934">Plastid</keyword>
<feature type="transmembrane region" description="Helical" evidence="1">
    <location>
        <begin position="23"/>
        <end position="42"/>
    </location>
</feature>
<name>A0A2K9RM96_9ASTR</name>
<sequence length="43" mass="5130">MGLIILLGRIPLWYCNWYSCDRLPRYFLLWCIFLIGLIAVVIV</sequence>
<accession>A0A2K9RM96</accession>
<proteinExistence type="predicted"/>